<dbReference type="OMA" id="LYHITYL"/>
<evidence type="ECO:0000256" key="1">
    <source>
        <dbReference type="SAM" id="MobiDB-lite"/>
    </source>
</evidence>
<feature type="region of interest" description="Disordered" evidence="1">
    <location>
        <begin position="518"/>
        <end position="550"/>
    </location>
</feature>
<reference evidence="3" key="1">
    <citation type="submission" date="2015-09" db="EMBL/GenBank/DDBJ databases">
        <authorList>
            <consortium name="Pathogen Informatics"/>
        </authorList>
    </citation>
    <scope>NUCLEOTIDE SEQUENCE [LARGE SCALE GENOMIC DNA]</scope>
    <source>
        <strain evidence="3">Lake Konstanz</strain>
    </source>
</reference>
<sequence length="550" mass="61330">MSSTFRDSRGTFFNTSQEDAALFGQPLQQQQPAVHLTSSSHDNHQIAMPPTPPTYQHTPSFTSWGGPPPVPPHITASSNGSIEPLSRSDILSSSQLVPLPNDLRDRERLMKHITYLASLVHRLQLEVEYYRHPAVVGQTTSQHQHQAEGGATPSSSFFHSQFGLTALAAEELQRRFDPIVAEAQLSRLDATLAQQSLLREADAMRIAALEREQDQLQQYAAQWKQRFEEVDEALQAAREWEGVATSRAEELRSCQAEVDRLRRTEQRLVSNLRKLKVHLGQQPASSSSDDDVESHAVAADDRLHHSSPSHAPLQTSPPLDQHHRYQRLFFDMDEAAARQDLLVEELCFGPLQYALHMAAAYDTEMQAFRTIGDDVMVDHHRSPSAEYHHRPSGGSHAAAPQHHPPPPAAGGSHTASHNTSTTSRHEEHQVALTIAQQVEALKQSNAFLDIQHKRMERLLEGERRRNEVLAADHCAQLEQIQHHLSTERKEYLERLAVEVRHAFREGMIREKANRRAKRAAAAAAGNNSTAAASVTSSNTSQQQGPTTTTL</sequence>
<evidence type="ECO:0000313" key="2">
    <source>
        <dbReference type="EMBL" id="CUG31896.1"/>
    </source>
</evidence>
<dbReference type="EMBL" id="CYKH01000749">
    <property type="protein sequence ID" value="CUG31896.1"/>
    <property type="molecule type" value="Genomic_DNA"/>
</dbReference>
<dbReference type="Proteomes" id="UP000051952">
    <property type="component" value="Unassembled WGS sequence"/>
</dbReference>
<gene>
    <name evidence="2" type="ORF">BSAL_77535</name>
</gene>
<dbReference type="OrthoDB" id="249581at2759"/>
<proteinExistence type="predicted"/>
<keyword evidence="3" id="KW-1185">Reference proteome</keyword>
<organism evidence="2 3">
    <name type="scientific">Bodo saltans</name>
    <name type="common">Flagellated protozoan</name>
    <dbReference type="NCBI Taxonomy" id="75058"/>
    <lineage>
        <taxon>Eukaryota</taxon>
        <taxon>Discoba</taxon>
        <taxon>Euglenozoa</taxon>
        <taxon>Kinetoplastea</taxon>
        <taxon>Metakinetoplastina</taxon>
        <taxon>Eubodonida</taxon>
        <taxon>Bodonidae</taxon>
        <taxon>Bodo</taxon>
    </lineage>
</organism>
<feature type="compositionally biased region" description="Polar residues" evidence="1">
    <location>
        <begin position="54"/>
        <end position="63"/>
    </location>
</feature>
<accession>A0A0S4J1F8</accession>
<feature type="compositionally biased region" description="Polar residues" evidence="1">
    <location>
        <begin position="1"/>
        <end position="18"/>
    </location>
</feature>
<evidence type="ECO:0000313" key="3">
    <source>
        <dbReference type="Proteomes" id="UP000051952"/>
    </source>
</evidence>
<feature type="compositionally biased region" description="Low complexity" evidence="1">
    <location>
        <begin position="392"/>
        <end position="401"/>
    </location>
</feature>
<dbReference type="VEuPathDB" id="TriTrypDB:BSAL_77535"/>
<feature type="compositionally biased region" description="Polar residues" evidence="1">
    <location>
        <begin position="26"/>
        <end position="40"/>
    </location>
</feature>
<feature type="compositionally biased region" description="Polar residues" evidence="1">
    <location>
        <begin position="541"/>
        <end position="550"/>
    </location>
</feature>
<feature type="compositionally biased region" description="Low complexity" evidence="1">
    <location>
        <begin position="519"/>
        <end position="540"/>
    </location>
</feature>
<feature type="region of interest" description="Disordered" evidence="1">
    <location>
        <begin position="382"/>
        <end position="428"/>
    </location>
</feature>
<feature type="region of interest" description="Disordered" evidence="1">
    <location>
        <begin position="1"/>
        <end position="72"/>
    </location>
</feature>
<feature type="compositionally biased region" description="Low complexity" evidence="1">
    <location>
        <begin position="409"/>
        <end position="422"/>
    </location>
</feature>
<protein>
    <submittedName>
        <fullName evidence="2">Uncharacterized protein</fullName>
    </submittedName>
</protein>
<name>A0A0S4J1F8_BODSA</name>
<dbReference type="AlphaFoldDB" id="A0A0S4J1F8"/>